<proteinExistence type="predicted"/>
<dbReference type="SUPFAM" id="SSF103657">
    <property type="entry name" value="BAR/IMD domain-like"/>
    <property type="match status" value="1"/>
</dbReference>
<dbReference type="Gene3D" id="1.20.1270.60">
    <property type="entry name" value="Arfaptin homology (AH) domain/BAR domain"/>
    <property type="match status" value="1"/>
</dbReference>
<comment type="caution">
    <text evidence="1">The sequence shown here is derived from an EMBL/GenBank/DDBJ whole genome shotgun (WGS) entry which is preliminary data.</text>
</comment>
<sequence length="92" mass="10880">MNEVRNYRTYHHRITDPSIRVHLQTDANSQIEQQLNEAQTLFNRQCDVTRKVMDHCISKFDEHKSVCKAFLRAQLQYYQSCVDHVEGAIQSL</sequence>
<organism evidence="1 2">
    <name type="scientific">Fasciola hepatica</name>
    <name type="common">Liver fluke</name>
    <dbReference type="NCBI Taxonomy" id="6192"/>
    <lineage>
        <taxon>Eukaryota</taxon>
        <taxon>Metazoa</taxon>
        <taxon>Spiralia</taxon>
        <taxon>Lophotrochozoa</taxon>
        <taxon>Platyhelminthes</taxon>
        <taxon>Trematoda</taxon>
        <taxon>Digenea</taxon>
        <taxon>Plagiorchiida</taxon>
        <taxon>Echinostomata</taxon>
        <taxon>Echinostomatoidea</taxon>
        <taxon>Fasciolidae</taxon>
        <taxon>Fasciola</taxon>
    </lineage>
</organism>
<dbReference type="InterPro" id="IPR027267">
    <property type="entry name" value="AH/BAR_dom_sf"/>
</dbReference>
<protein>
    <submittedName>
        <fullName evidence="1">Uncharacterized protein</fullName>
    </submittedName>
</protein>
<reference evidence="1" key="1">
    <citation type="submission" date="2019-03" db="EMBL/GenBank/DDBJ databases">
        <title>Improved annotation for the trematode Fasciola hepatica.</title>
        <authorList>
            <person name="Choi Y.-J."/>
            <person name="Martin J."/>
            <person name="Mitreva M."/>
        </authorList>
    </citation>
    <scope>NUCLEOTIDE SEQUENCE [LARGE SCALE GENOMIC DNA]</scope>
</reference>
<accession>A0A4E0QV41</accession>
<dbReference type="EMBL" id="JXXN02007027">
    <property type="protein sequence ID" value="THD19215.1"/>
    <property type="molecule type" value="Genomic_DNA"/>
</dbReference>
<dbReference type="AlphaFoldDB" id="A0A4E0QV41"/>
<gene>
    <name evidence="1" type="ORF">D915_010087</name>
</gene>
<evidence type="ECO:0000313" key="1">
    <source>
        <dbReference type="EMBL" id="THD19215.1"/>
    </source>
</evidence>
<dbReference type="Proteomes" id="UP000230066">
    <property type="component" value="Unassembled WGS sequence"/>
</dbReference>
<name>A0A4E0QV41_FASHE</name>
<keyword evidence="2" id="KW-1185">Reference proteome</keyword>
<evidence type="ECO:0000313" key="2">
    <source>
        <dbReference type="Proteomes" id="UP000230066"/>
    </source>
</evidence>